<proteinExistence type="predicted"/>
<dbReference type="Proteomes" id="UP001153555">
    <property type="component" value="Unassembled WGS sequence"/>
</dbReference>
<gene>
    <name evidence="1" type="ORF">SHERM_12749</name>
</gene>
<protein>
    <submittedName>
        <fullName evidence="1">Uncharacterized protein</fullName>
    </submittedName>
</protein>
<accession>A0A9N7R3K3</accession>
<dbReference type="OrthoDB" id="749576at2759"/>
<organism evidence="1 2">
    <name type="scientific">Striga hermonthica</name>
    <name type="common">Purple witchweed</name>
    <name type="synonym">Buchnera hermonthica</name>
    <dbReference type="NCBI Taxonomy" id="68872"/>
    <lineage>
        <taxon>Eukaryota</taxon>
        <taxon>Viridiplantae</taxon>
        <taxon>Streptophyta</taxon>
        <taxon>Embryophyta</taxon>
        <taxon>Tracheophyta</taxon>
        <taxon>Spermatophyta</taxon>
        <taxon>Magnoliopsida</taxon>
        <taxon>eudicotyledons</taxon>
        <taxon>Gunneridae</taxon>
        <taxon>Pentapetalae</taxon>
        <taxon>asterids</taxon>
        <taxon>lamiids</taxon>
        <taxon>Lamiales</taxon>
        <taxon>Orobanchaceae</taxon>
        <taxon>Buchnereae</taxon>
        <taxon>Striga</taxon>
    </lineage>
</organism>
<evidence type="ECO:0000313" key="2">
    <source>
        <dbReference type="Proteomes" id="UP001153555"/>
    </source>
</evidence>
<dbReference type="PANTHER" id="PTHR35304">
    <property type="entry name" value="OS05G0120300 PROTEIN-RELATED"/>
    <property type="match status" value="1"/>
</dbReference>
<evidence type="ECO:0000313" key="1">
    <source>
        <dbReference type="EMBL" id="CAA0811930.1"/>
    </source>
</evidence>
<dbReference type="PANTHER" id="PTHR35304:SF1">
    <property type="entry name" value="OS05G0120300 PROTEIN"/>
    <property type="match status" value="1"/>
</dbReference>
<dbReference type="EMBL" id="CACSLK010009714">
    <property type="protein sequence ID" value="CAA0811930.1"/>
    <property type="molecule type" value="Genomic_DNA"/>
</dbReference>
<reference evidence="1" key="1">
    <citation type="submission" date="2019-12" db="EMBL/GenBank/DDBJ databases">
        <authorList>
            <person name="Scholes J."/>
        </authorList>
    </citation>
    <scope>NUCLEOTIDE SEQUENCE</scope>
</reference>
<dbReference type="AlphaFoldDB" id="A0A9N7R3K3"/>
<name>A0A9N7R3K3_STRHE</name>
<keyword evidence="2" id="KW-1185">Reference proteome</keyword>
<sequence>MENRARATYKWPESDVEFVKKVVISGGDGVANKALSWRQAHLRSYTFSREEDNHHNPNCCMKLKGLSKLRKKSSDKKKTKLANSVARRMLSCIFSLDCQD</sequence>
<comment type="caution">
    <text evidence="1">The sequence shown here is derived from an EMBL/GenBank/DDBJ whole genome shotgun (WGS) entry which is preliminary data.</text>
</comment>